<evidence type="ECO:0000256" key="1">
    <source>
        <dbReference type="SAM" id="MobiDB-lite"/>
    </source>
</evidence>
<keyword evidence="2" id="KW-1133">Transmembrane helix</keyword>
<dbReference type="EMBL" id="CP046052">
    <property type="protein sequence ID" value="QGM45286.1"/>
    <property type="molecule type" value="Genomic_DNA"/>
</dbReference>
<feature type="transmembrane region" description="Helical" evidence="2">
    <location>
        <begin position="202"/>
        <end position="227"/>
    </location>
</feature>
<feature type="transmembrane region" description="Helical" evidence="2">
    <location>
        <begin position="376"/>
        <end position="397"/>
    </location>
</feature>
<feature type="transmembrane region" description="Helical" evidence="2">
    <location>
        <begin position="314"/>
        <end position="333"/>
    </location>
</feature>
<feature type="transmembrane region" description="Helical" evidence="2">
    <location>
        <begin position="158"/>
        <end position="182"/>
    </location>
</feature>
<dbReference type="AlphaFoldDB" id="A0A6B8KAZ6"/>
<evidence type="ECO:0000313" key="4">
    <source>
        <dbReference type="Proteomes" id="UP000309061"/>
    </source>
</evidence>
<gene>
    <name evidence="3" type="ORF">H2LOC_006025</name>
</gene>
<dbReference type="KEGG" id="mhey:H2LOC_006025"/>
<protein>
    <submittedName>
        <fullName evidence="3">DUF2232 domain-containing protein</fullName>
    </submittedName>
</protein>
<dbReference type="InterPro" id="IPR018710">
    <property type="entry name" value="DUF2232"/>
</dbReference>
<feature type="compositionally biased region" description="Polar residues" evidence="1">
    <location>
        <begin position="21"/>
        <end position="31"/>
    </location>
</feature>
<feature type="transmembrane region" description="Helical" evidence="2">
    <location>
        <begin position="96"/>
        <end position="119"/>
    </location>
</feature>
<dbReference type="OrthoDB" id="7335270at2"/>
<evidence type="ECO:0000256" key="2">
    <source>
        <dbReference type="SAM" id="Phobius"/>
    </source>
</evidence>
<name>A0A6B8KAZ6_9HYPH</name>
<feature type="transmembrane region" description="Helical" evidence="2">
    <location>
        <begin position="272"/>
        <end position="294"/>
    </location>
</feature>
<feature type="transmembrane region" description="Helical" evidence="2">
    <location>
        <begin position="340"/>
        <end position="364"/>
    </location>
</feature>
<organism evidence="3 4">
    <name type="scientific">Methylocystis heyeri</name>
    <dbReference type="NCBI Taxonomy" id="391905"/>
    <lineage>
        <taxon>Bacteria</taxon>
        <taxon>Pseudomonadati</taxon>
        <taxon>Pseudomonadota</taxon>
        <taxon>Alphaproteobacteria</taxon>
        <taxon>Hyphomicrobiales</taxon>
        <taxon>Methylocystaceae</taxon>
        <taxon>Methylocystis</taxon>
    </lineage>
</organism>
<keyword evidence="2" id="KW-0472">Membrane</keyword>
<feature type="transmembrane region" description="Helical" evidence="2">
    <location>
        <begin position="125"/>
        <end position="146"/>
    </location>
</feature>
<dbReference type="Pfam" id="PF09991">
    <property type="entry name" value="DUF2232"/>
    <property type="match status" value="1"/>
</dbReference>
<dbReference type="Proteomes" id="UP000309061">
    <property type="component" value="Chromosome"/>
</dbReference>
<evidence type="ECO:0000313" key="3">
    <source>
        <dbReference type="EMBL" id="QGM45286.1"/>
    </source>
</evidence>
<keyword evidence="2" id="KW-0812">Transmembrane</keyword>
<reference evidence="3 4" key="1">
    <citation type="submission" date="2019-11" db="EMBL/GenBank/DDBJ databases">
        <title>The genome sequence of Methylocystis heyeri.</title>
        <authorList>
            <person name="Oshkin I.Y."/>
            <person name="Miroshnikov K."/>
            <person name="Dedysh S.N."/>
        </authorList>
    </citation>
    <scope>NUCLEOTIDE SEQUENCE [LARGE SCALE GENOMIC DNA]</scope>
    <source>
        <strain evidence="3 4">H2</strain>
    </source>
</reference>
<feature type="compositionally biased region" description="Basic residues" evidence="1">
    <location>
        <begin position="38"/>
        <end position="48"/>
    </location>
</feature>
<accession>A0A6B8KAZ6</accession>
<feature type="region of interest" description="Disordered" evidence="1">
    <location>
        <begin position="1"/>
        <end position="48"/>
    </location>
</feature>
<proteinExistence type="predicted"/>
<sequence length="417" mass="44805">MCFADRPPRQGEVFAPHRKVPSSNQSPSFASRPSLRPGRTRLKSRPRRRDGPVRALFLLARHERAFRFDQTGAETRSRRVSRDRTGISAAVPDRSVYNWTNIGISICGGLAAAAVFAVLTKGTLAGLALAHLAPLPIVIVALGLGVRHGASAAIVGTIALSFWPHYLFGMAYGLLVALPAWLGCYAAAGAPWGRRDLLSVNLSAWAVTAISVAIIGALVLFLSLAYFSHGAIDQPLAYVQGQFYFTLDQMMKERKPGEGGPTAEELTRFVKLYLPAVFATYALLLQCFNLWAGARLTQISGMLKLQWPDIAADFRLPRAVAVLFALATGLSFMGGFLGAAALVAASVLGMALGFQGLAVAHFWVRGSKSGTLTLAILYFFLGLLGLPMILLTLLGLADTALRFRERKSVAPRPADSP</sequence>
<keyword evidence="4" id="KW-1185">Reference proteome</keyword>